<name>A0A2P2PUN1_RHIMU</name>
<accession>A0A2P2PUN1</accession>
<protein>
    <submittedName>
        <fullName evidence="1">Uncharacterized protein</fullName>
    </submittedName>
</protein>
<dbReference type="EMBL" id="GGEC01077855">
    <property type="protein sequence ID" value="MBX58339.1"/>
    <property type="molecule type" value="Transcribed_RNA"/>
</dbReference>
<evidence type="ECO:0000313" key="1">
    <source>
        <dbReference type="EMBL" id="MBX58339.1"/>
    </source>
</evidence>
<sequence>MIITCWSLLFSIAMALFANISYRNQSWLLGCGHA</sequence>
<organism evidence="1">
    <name type="scientific">Rhizophora mucronata</name>
    <name type="common">Asiatic mangrove</name>
    <dbReference type="NCBI Taxonomy" id="61149"/>
    <lineage>
        <taxon>Eukaryota</taxon>
        <taxon>Viridiplantae</taxon>
        <taxon>Streptophyta</taxon>
        <taxon>Embryophyta</taxon>
        <taxon>Tracheophyta</taxon>
        <taxon>Spermatophyta</taxon>
        <taxon>Magnoliopsida</taxon>
        <taxon>eudicotyledons</taxon>
        <taxon>Gunneridae</taxon>
        <taxon>Pentapetalae</taxon>
        <taxon>rosids</taxon>
        <taxon>fabids</taxon>
        <taxon>Malpighiales</taxon>
        <taxon>Rhizophoraceae</taxon>
        <taxon>Rhizophora</taxon>
    </lineage>
</organism>
<dbReference type="AlphaFoldDB" id="A0A2P2PUN1"/>
<proteinExistence type="predicted"/>
<reference evidence="1" key="1">
    <citation type="submission" date="2018-02" db="EMBL/GenBank/DDBJ databases">
        <title>Rhizophora mucronata_Transcriptome.</title>
        <authorList>
            <person name="Meera S.P."/>
            <person name="Sreeshan A."/>
            <person name="Augustine A."/>
        </authorList>
    </citation>
    <scope>NUCLEOTIDE SEQUENCE</scope>
    <source>
        <tissue evidence="1">Leaf</tissue>
    </source>
</reference>